<evidence type="ECO:0000259" key="3">
    <source>
        <dbReference type="Pfam" id="PF20237"/>
    </source>
</evidence>
<protein>
    <recommendedName>
        <fullName evidence="3">DUF6594 domain-containing protein</fullName>
    </recommendedName>
</protein>
<dbReference type="EMBL" id="JAVFHQ010000006">
    <property type="protein sequence ID" value="KAK4548789.1"/>
    <property type="molecule type" value="Genomic_DNA"/>
</dbReference>
<dbReference type="InterPro" id="IPR046529">
    <property type="entry name" value="DUF6594"/>
</dbReference>
<keyword evidence="2" id="KW-0472">Membrane</keyword>
<evidence type="ECO:0000313" key="4">
    <source>
        <dbReference type="EMBL" id="KAK4548789.1"/>
    </source>
</evidence>
<dbReference type="Proteomes" id="UP001324427">
    <property type="component" value="Unassembled WGS sequence"/>
</dbReference>
<gene>
    <name evidence="4" type="ORF">LTR36_008562</name>
</gene>
<dbReference type="AlphaFoldDB" id="A0AAV9JW09"/>
<feature type="region of interest" description="Disordered" evidence="1">
    <location>
        <begin position="15"/>
        <end position="151"/>
    </location>
</feature>
<feature type="domain" description="DUF6594" evidence="3">
    <location>
        <begin position="244"/>
        <end position="391"/>
    </location>
</feature>
<feature type="transmembrane region" description="Helical" evidence="2">
    <location>
        <begin position="431"/>
        <end position="452"/>
    </location>
</feature>
<comment type="caution">
    <text evidence="4">The sequence shown here is derived from an EMBL/GenBank/DDBJ whole genome shotgun (WGS) entry which is preliminary data.</text>
</comment>
<evidence type="ECO:0000313" key="5">
    <source>
        <dbReference type="Proteomes" id="UP001324427"/>
    </source>
</evidence>
<feature type="transmembrane region" description="Helical" evidence="2">
    <location>
        <begin position="458"/>
        <end position="477"/>
    </location>
</feature>
<organism evidence="4 5">
    <name type="scientific">Oleoguttula mirabilis</name>
    <dbReference type="NCBI Taxonomy" id="1507867"/>
    <lineage>
        <taxon>Eukaryota</taxon>
        <taxon>Fungi</taxon>
        <taxon>Dikarya</taxon>
        <taxon>Ascomycota</taxon>
        <taxon>Pezizomycotina</taxon>
        <taxon>Dothideomycetes</taxon>
        <taxon>Dothideomycetidae</taxon>
        <taxon>Mycosphaerellales</taxon>
        <taxon>Teratosphaeriaceae</taxon>
        <taxon>Oleoguttula</taxon>
    </lineage>
</organism>
<reference evidence="4 5" key="1">
    <citation type="submission" date="2021-11" db="EMBL/GenBank/DDBJ databases">
        <title>Black yeast isolated from Biological Soil Crust.</title>
        <authorList>
            <person name="Kurbessoian T."/>
        </authorList>
    </citation>
    <scope>NUCLEOTIDE SEQUENCE [LARGE SCALE GENOMIC DNA]</scope>
    <source>
        <strain evidence="4 5">CCFEE 5522</strain>
    </source>
</reference>
<feature type="compositionally biased region" description="Low complexity" evidence="1">
    <location>
        <begin position="50"/>
        <end position="65"/>
    </location>
</feature>
<dbReference type="Pfam" id="PF20237">
    <property type="entry name" value="DUF6594"/>
    <property type="match status" value="1"/>
</dbReference>
<evidence type="ECO:0000256" key="2">
    <source>
        <dbReference type="SAM" id="Phobius"/>
    </source>
</evidence>
<dbReference type="PANTHER" id="PTHR34502:SF6">
    <property type="entry name" value="DUF6594 DOMAIN-CONTAINING PROTEIN"/>
    <property type="match status" value="1"/>
</dbReference>
<keyword evidence="5" id="KW-1185">Reference proteome</keyword>
<sequence>MSPNVFDYMVPSTVASSIDEGQDDQSVMSSSSSSSHYEPSLAGSSEAPDTPSSRSTFPSPTTTRSQSVAELRRKYDPQYASSNGSVRSDSHSPDSSVRSARKRPSVSDVAEDDEESTLEPTAPSELNYDPRQRSSSRTSQRSHVRLQAQEDSMRQHMAYAAQARQGHYVDPVYGQHRSPSTSSAHSEQAAYAYQMAMQQYQWPSPPAVMQQTASPLAMNGHLAQPDRPPVPDAPDLTQHTIAGYEMLALELSSPESSVKPLYRKFEYLNHRILLHLQDELCELEEHLRIADEFVAQMDPAFAESQRTPASRRGETYSNSEIHHRRTSLLGRIFLKTEQYNRAMSSYATMAKSTGSPEVDQVQAYQQWMCKHAPVHEVEARFLQRSEDLMVPCVAEPPIERQTKHAAMAYLPIALMLPLLLFSIIPTLAGRLAVTALIAVAAFIVAATTRIRYLMPPHEWAVCGAAYVLLVSAIAGCIPQHAA</sequence>
<keyword evidence="2" id="KW-0812">Transmembrane</keyword>
<name>A0AAV9JW09_9PEZI</name>
<evidence type="ECO:0000256" key="1">
    <source>
        <dbReference type="SAM" id="MobiDB-lite"/>
    </source>
</evidence>
<proteinExistence type="predicted"/>
<accession>A0AAV9JW09</accession>
<dbReference type="PANTHER" id="PTHR34502">
    <property type="entry name" value="DUF6594 DOMAIN-CONTAINING PROTEIN-RELATED"/>
    <property type="match status" value="1"/>
</dbReference>
<keyword evidence="2" id="KW-1133">Transmembrane helix</keyword>